<dbReference type="Gene3D" id="3.20.20.190">
    <property type="entry name" value="Phosphatidylinositol (PI) phosphodiesterase"/>
    <property type="match status" value="1"/>
</dbReference>
<dbReference type="eggNOG" id="COG0584">
    <property type="taxonomic scope" value="Bacteria"/>
</dbReference>
<accession>A0A0R2HP50</accession>
<dbReference type="Pfam" id="PF03009">
    <property type="entry name" value="GDPD"/>
    <property type="match status" value="1"/>
</dbReference>
<feature type="transmembrane region" description="Helical" evidence="1">
    <location>
        <begin position="12"/>
        <end position="34"/>
    </location>
</feature>
<dbReference type="InterPro" id="IPR017946">
    <property type="entry name" value="PLC-like_Pdiesterase_TIM-brl"/>
</dbReference>
<dbReference type="Proteomes" id="UP000051658">
    <property type="component" value="Unassembled WGS sequence"/>
</dbReference>
<keyword evidence="4" id="KW-1185">Reference proteome</keyword>
<keyword evidence="1" id="KW-1133">Transmembrane helix</keyword>
<sequence length="314" mass="35525">MEGDRMKVLVYTWGLVILKLLFLFFFLCFFFSPLDGPRSKNVKIESRIPSNSAPLSFPQGVLGIPKSNSKIIAHRGYKAGGVENTLSSIQAAIPYKPAYIELDVRQTKDEHFILMHDASLKRLARKKKKVHQLTLAELKKLTLKQNNFESSITTLEEAIDLAKTSKQPLLLDIKTSKQDSLDMPKQLAELLADRDVVDSYLVQSTNEAFLNQIKEVNHDLQVGMIVSMLPSKEYPDFQFLTLKHTMAAPEFFESKQPVFLWTVDEPAEFNQYLATTAHGIITDNALMANSIEQRGTINALMTSYIDVIQKNETL</sequence>
<keyword evidence="1" id="KW-0472">Membrane</keyword>
<dbReference type="GO" id="GO:0006629">
    <property type="term" value="P:lipid metabolic process"/>
    <property type="evidence" value="ECO:0007669"/>
    <property type="project" value="InterPro"/>
</dbReference>
<dbReference type="GO" id="GO:0008081">
    <property type="term" value="F:phosphoric diester hydrolase activity"/>
    <property type="evidence" value="ECO:0007669"/>
    <property type="project" value="InterPro"/>
</dbReference>
<dbReference type="PATRIC" id="fig|1449336.4.peg.1916"/>
<proteinExistence type="predicted"/>
<name>A0A0R2HP50_CARDV</name>
<organism evidence="3 4">
    <name type="scientific">Carnobacterium divergens DSM 20623</name>
    <dbReference type="NCBI Taxonomy" id="1449336"/>
    <lineage>
        <taxon>Bacteria</taxon>
        <taxon>Bacillati</taxon>
        <taxon>Bacillota</taxon>
        <taxon>Bacilli</taxon>
        <taxon>Lactobacillales</taxon>
        <taxon>Carnobacteriaceae</taxon>
        <taxon>Carnobacterium</taxon>
    </lineage>
</organism>
<dbReference type="AlphaFoldDB" id="A0A0R2HP50"/>
<gene>
    <name evidence="3" type="ORF">IV74_GL001880</name>
</gene>
<feature type="domain" description="GP-PDE" evidence="2">
    <location>
        <begin position="69"/>
        <end position="292"/>
    </location>
</feature>
<dbReference type="PANTHER" id="PTHR46211">
    <property type="entry name" value="GLYCEROPHOSPHORYL DIESTER PHOSPHODIESTERASE"/>
    <property type="match status" value="1"/>
</dbReference>
<protein>
    <recommendedName>
        <fullName evidence="2">GP-PDE domain-containing protein</fullName>
    </recommendedName>
</protein>
<evidence type="ECO:0000313" key="4">
    <source>
        <dbReference type="Proteomes" id="UP000051658"/>
    </source>
</evidence>
<comment type="caution">
    <text evidence="3">The sequence shown here is derived from an EMBL/GenBank/DDBJ whole genome shotgun (WGS) entry which is preliminary data.</text>
</comment>
<dbReference type="EMBL" id="JQBS01000035">
    <property type="protein sequence ID" value="KRN54299.1"/>
    <property type="molecule type" value="Genomic_DNA"/>
</dbReference>
<dbReference type="SUPFAM" id="SSF51695">
    <property type="entry name" value="PLC-like phosphodiesterases"/>
    <property type="match status" value="1"/>
</dbReference>
<reference evidence="3 4" key="1">
    <citation type="journal article" date="2015" name="Genome Announc.">
        <title>Expanding the biotechnology potential of lactobacilli through comparative genomics of 213 strains and associated genera.</title>
        <authorList>
            <person name="Sun Z."/>
            <person name="Harris H.M."/>
            <person name="McCann A."/>
            <person name="Guo C."/>
            <person name="Argimon S."/>
            <person name="Zhang W."/>
            <person name="Yang X."/>
            <person name="Jeffery I.B."/>
            <person name="Cooney J.C."/>
            <person name="Kagawa T.F."/>
            <person name="Liu W."/>
            <person name="Song Y."/>
            <person name="Salvetti E."/>
            <person name="Wrobel A."/>
            <person name="Rasinkangas P."/>
            <person name="Parkhill J."/>
            <person name="Rea M.C."/>
            <person name="O'Sullivan O."/>
            <person name="Ritari J."/>
            <person name="Douillard F.P."/>
            <person name="Paul Ross R."/>
            <person name="Yang R."/>
            <person name="Briner A.E."/>
            <person name="Felis G.E."/>
            <person name="de Vos W.M."/>
            <person name="Barrangou R."/>
            <person name="Klaenhammer T.R."/>
            <person name="Caufield P.W."/>
            <person name="Cui Y."/>
            <person name="Zhang H."/>
            <person name="O'Toole P.W."/>
        </authorList>
    </citation>
    <scope>NUCLEOTIDE SEQUENCE [LARGE SCALE GENOMIC DNA]</scope>
    <source>
        <strain evidence="3 4">DSM 20623</strain>
    </source>
</reference>
<evidence type="ECO:0000259" key="2">
    <source>
        <dbReference type="PROSITE" id="PS51704"/>
    </source>
</evidence>
<keyword evidence="1" id="KW-0812">Transmembrane</keyword>
<dbReference type="PANTHER" id="PTHR46211:SF8">
    <property type="entry name" value="PHOSPHODIESTERASE"/>
    <property type="match status" value="1"/>
</dbReference>
<dbReference type="InterPro" id="IPR030395">
    <property type="entry name" value="GP_PDE_dom"/>
</dbReference>
<dbReference type="PROSITE" id="PS51704">
    <property type="entry name" value="GP_PDE"/>
    <property type="match status" value="1"/>
</dbReference>
<evidence type="ECO:0000256" key="1">
    <source>
        <dbReference type="SAM" id="Phobius"/>
    </source>
</evidence>
<evidence type="ECO:0000313" key="3">
    <source>
        <dbReference type="EMBL" id="KRN54299.1"/>
    </source>
</evidence>